<dbReference type="Pfam" id="PF00379">
    <property type="entry name" value="Chitin_bind_4"/>
    <property type="match status" value="2"/>
</dbReference>
<dbReference type="GO" id="GO:0008010">
    <property type="term" value="F:structural constituent of chitin-based larval cuticle"/>
    <property type="evidence" value="ECO:0007669"/>
    <property type="project" value="TreeGrafter"/>
</dbReference>
<dbReference type="GO" id="GO:0016301">
    <property type="term" value="F:kinase activity"/>
    <property type="evidence" value="ECO:0007669"/>
    <property type="project" value="UniProtKB-KW"/>
</dbReference>
<dbReference type="PROSITE" id="PS51155">
    <property type="entry name" value="CHIT_BIND_RR_2"/>
    <property type="match status" value="2"/>
</dbReference>
<feature type="compositionally biased region" description="Polar residues" evidence="2">
    <location>
        <begin position="793"/>
        <end position="807"/>
    </location>
</feature>
<dbReference type="RefSeq" id="XP_026679567.1">
    <property type="nucleotide sequence ID" value="XM_026823766.1"/>
</dbReference>
<feature type="region of interest" description="Disordered" evidence="2">
    <location>
        <begin position="767"/>
        <end position="807"/>
    </location>
</feature>
<organism evidence="3 4">
    <name type="scientific">Diaphorina citri</name>
    <name type="common">Asian citrus psyllid</name>
    <dbReference type="NCBI Taxonomy" id="121845"/>
    <lineage>
        <taxon>Eukaryota</taxon>
        <taxon>Metazoa</taxon>
        <taxon>Ecdysozoa</taxon>
        <taxon>Arthropoda</taxon>
        <taxon>Hexapoda</taxon>
        <taxon>Insecta</taxon>
        <taxon>Pterygota</taxon>
        <taxon>Neoptera</taxon>
        <taxon>Paraneoptera</taxon>
        <taxon>Hemiptera</taxon>
        <taxon>Sternorrhyncha</taxon>
        <taxon>Psylloidea</taxon>
        <taxon>Psyllidae</taxon>
        <taxon>Diaphorininae</taxon>
        <taxon>Diaphorina</taxon>
    </lineage>
</organism>
<proteinExistence type="predicted"/>
<feature type="compositionally biased region" description="Low complexity" evidence="2">
    <location>
        <begin position="337"/>
        <end position="365"/>
    </location>
</feature>
<feature type="compositionally biased region" description="Low complexity" evidence="2">
    <location>
        <begin position="775"/>
        <end position="792"/>
    </location>
</feature>
<protein>
    <submittedName>
        <fullName evidence="4">Probable serine/threonine-protein kinase clkA</fullName>
    </submittedName>
</protein>
<dbReference type="Proteomes" id="UP000079169">
    <property type="component" value="Unplaced"/>
</dbReference>
<dbReference type="InterPro" id="IPR000618">
    <property type="entry name" value="Insect_cuticle"/>
</dbReference>
<evidence type="ECO:0000313" key="3">
    <source>
        <dbReference type="Proteomes" id="UP000079169"/>
    </source>
</evidence>
<feature type="compositionally biased region" description="Polar residues" evidence="2">
    <location>
        <begin position="637"/>
        <end position="656"/>
    </location>
</feature>
<feature type="region of interest" description="Disordered" evidence="2">
    <location>
        <begin position="636"/>
        <end position="659"/>
    </location>
</feature>
<keyword evidence="1" id="KW-0193">Cuticle</keyword>
<dbReference type="PaxDb" id="121845-A0A3Q0ITH1"/>
<name>A0A3Q0ITH1_DIACI</name>
<dbReference type="CTD" id="39897"/>
<feature type="non-terminal residue" evidence="4">
    <location>
        <position position="807"/>
    </location>
</feature>
<evidence type="ECO:0000313" key="4">
    <source>
        <dbReference type="RefSeq" id="XP_026679567.1"/>
    </source>
</evidence>
<dbReference type="GO" id="GO:0062129">
    <property type="term" value="C:chitin-based extracellular matrix"/>
    <property type="evidence" value="ECO:0007669"/>
    <property type="project" value="TreeGrafter"/>
</dbReference>
<dbReference type="InterPro" id="IPR050468">
    <property type="entry name" value="Cuticle_Struct_Prot"/>
</dbReference>
<dbReference type="KEGG" id="dci:113467539"/>
<dbReference type="AlphaFoldDB" id="A0A3Q0ITH1"/>
<evidence type="ECO:0000256" key="2">
    <source>
        <dbReference type="SAM" id="MobiDB-lite"/>
    </source>
</evidence>
<reference evidence="4" key="1">
    <citation type="submission" date="2025-08" db="UniProtKB">
        <authorList>
            <consortium name="RefSeq"/>
        </authorList>
    </citation>
    <scope>IDENTIFICATION</scope>
</reference>
<dbReference type="PANTHER" id="PTHR10380:SF235">
    <property type="entry name" value="CUTICULAR PROTEIN 73D, ISOFORM B"/>
    <property type="match status" value="1"/>
</dbReference>
<evidence type="ECO:0000256" key="1">
    <source>
        <dbReference type="PROSITE-ProRule" id="PRU00497"/>
    </source>
</evidence>
<keyword evidence="4" id="KW-0418">Kinase</keyword>
<feature type="compositionally biased region" description="Basic and acidic residues" evidence="2">
    <location>
        <begin position="722"/>
        <end position="731"/>
    </location>
</feature>
<sequence>MPLHHFTPLLHLLQNQLLHRIVIHQLSFAEITSFYYVSRYQYKHPETGPTRTEYTAGERGFRARGTDIARQMDLSQSKIPYNPPVDPNSPNYNPTYDGYHDPNEDPSYKFNIRTPTFVKDEVAGSQGQVQGSYTYTDDIGEVHRVDYEAGAGKGFRVRNPVPDNTQNGFYYGGPGIPPRGRTSVQQADDGSYTFVAQGPNLRRAEKRDNLGHVAGSYSYIDDKGAEKTVSYIAGPETGYQIVNKVPKEFIPLFQPGYFPSVTPVIPFPANFPKFPTSTFPPIKTKIPTTTFAPLFPTSTTTFRPPVINSFPSPPKPSPNFDDLFGSPQPTESPFLFSTTSSPSGGGYNNNKNNGNKNTNNYTPTTLFPSSGNGGDFGGSNKPDDFLNPQSNIFNPSGGYGGGGSQGQSPNIRPGNIPSGSGGNDFLTGPNINSVSNQIPVISFPVENPNKPPGDYSNICKVCRTFKNKNDGFYDSNPGYRPSYNSYNENNNGGDDFSGFPHGVAVRAHVQSIDLYPFGSRVPEPGEAIDSIERIDRSSPEIFDREVLYTTPSTNLISSLHNARANANSLNNEYSKIKSDRIVSSKVDYNEKNQKNKIGESEKIEASTYRGILGKEEFQDGANKNKASEPDFFKNFDIFSNQSNNFPSPTPQQNSPTDKNKNLIENLDTLFQNPQNNKPLSDQGLINTFQADNQNSNGPRSNYQNVNFNNANSAYTNVNQQGSHDENCDKNKHGNVIHNQKPKNQNAKLVGPNLLELLQKEVRSRPIYVPDLPEDSNNGGKNNNNNNFNSLSNPQTQSRSGSFETPQF</sequence>
<accession>A0A3Q0ITH1</accession>
<dbReference type="GeneID" id="113467539"/>
<feature type="region of interest" description="Disordered" evidence="2">
    <location>
        <begin position="714"/>
        <end position="745"/>
    </location>
</feature>
<keyword evidence="4" id="KW-0808">Transferase</keyword>
<keyword evidence="3" id="KW-1185">Reference proteome</keyword>
<dbReference type="STRING" id="121845.A0A3Q0ITH1"/>
<dbReference type="PANTHER" id="PTHR10380">
    <property type="entry name" value="CUTICLE PROTEIN"/>
    <property type="match status" value="1"/>
</dbReference>
<feature type="region of interest" description="Disordered" evidence="2">
    <location>
        <begin position="306"/>
        <end position="423"/>
    </location>
</feature>
<gene>
    <name evidence="4" type="primary">LOC113467539</name>
</gene>